<reference evidence="2 3" key="1">
    <citation type="submission" date="2017-06" db="EMBL/GenBank/DDBJ databases">
        <authorList>
            <person name="Roy R."/>
            <person name="Dunbar D."/>
            <person name="Moy E.A."/>
            <person name="Stoner T.H."/>
            <person name="Garlena R.A."/>
            <person name="Russell D.A."/>
            <person name="Pope W.H."/>
            <person name="Jacobs-Sera D."/>
            <person name="Hatfull G.F."/>
        </authorList>
    </citation>
    <scope>NUCLEOTIDE SEQUENCE [LARGE SCALE GENOMIC DNA]</scope>
</reference>
<gene>
    <name evidence="2" type="primary">62</name>
    <name evidence="2" type="ORF">SEA_SCAVITO_62</name>
</gene>
<accession>A0A286N3W3</accession>
<evidence type="ECO:0000256" key="1">
    <source>
        <dbReference type="SAM" id="MobiDB-lite"/>
    </source>
</evidence>
<feature type="region of interest" description="Disordered" evidence="1">
    <location>
        <begin position="67"/>
        <end position="92"/>
    </location>
</feature>
<dbReference type="EMBL" id="MF185724">
    <property type="protein sequence ID" value="ASX99070.1"/>
    <property type="molecule type" value="Genomic_DNA"/>
</dbReference>
<dbReference type="Proteomes" id="UP000225173">
    <property type="component" value="Segment"/>
</dbReference>
<proteinExistence type="predicted"/>
<evidence type="ECO:0000313" key="3">
    <source>
        <dbReference type="Proteomes" id="UP000225173"/>
    </source>
</evidence>
<organism evidence="2 3">
    <name type="scientific">Arthrobacter phage Scavito</name>
    <dbReference type="NCBI Taxonomy" id="2015837"/>
    <lineage>
        <taxon>Viruses</taxon>
        <taxon>Duplodnaviria</taxon>
        <taxon>Heunggongvirae</taxon>
        <taxon>Uroviricota</taxon>
        <taxon>Caudoviricetes</taxon>
        <taxon>Klausavirus</taxon>
        <taxon>Klausavirus princesstrina</taxon>
    </lineage>
</organism>
<sequence>MTAKIQEAVYAHCKPCDVSSEVGITRAEANAWAHAHNLEEHAEEDEQPTCRHCGHTIWQKKPLSEWKHTDGRAKGKTSCDTMGPPFSWAEPA</sequence>
<evidence type="ECO:0000313" key="2">
    <source>
        <dbReference type="EMBL" id="ASX99070.1"/>
    </source>
</evidence>
<name>A0A286N3W3_9CAUD</name>
<protein>
    <submittedName>
        <fullName evidence="2">Uncharacterized protein</fullName>
    </submittedName>
</protein>